<feature type="domain" description="AB hydrolase-1" evidence="1">
    <location>
        <begin position="33"/>
        <end position="134"/>
    </location>
</feature>
<dbReference type="GO" id="GO:0016787">
    <property type="term" value="F:hydrolase activity"/>
    <property type="evidence" value="ECO:0007669"/>
    <property type="project" value="UniProtKB-KW"/>
</dbReference>
<dbReference type="Proteomes" id="UP000186806">
    <property type="component" value="Unassembled WGS sequence"/>
</dbReference>
<proteinExistence type="predicted"/>
<name>A0A1Q8T8E2_9GAMM</name>
<dbReference type="PANTHER" id="PTHR43194">
    <property type="entry name" value="HYDROLASE ALPHA/BETA FOLD FAMILY"/>
    <property type="match status" value="1"/>
</dbReference>
<comment type="caution">
    <text evidence="2">The sequence shown here is derived from an EMBL/GenBank/DDBJ whole genome shotgun (WGS) entry which is preliminary data.</text>
</comment>
<dbReference type="Pfam" id="PF00561">
    <property type="entry name" value="Abhydrolase_1"/>
    <property type="match status" value="1"/>
</dbReference>
<dbReference type="PANTHER" id="PTHR43194:SF2">
    <property type="entry name" value="PEROXISOMAL MEMBRANE PROTEIN LPX1"/>
    <property type="match status" value="1"/>
</dbReference>
<dbReference type="RefSeq" id="WP_075370482.1">
    <property type="nucleotide sequence ID" value="NZ_MSDQ01000048.1"/>
</dbReference>
<evidence type="ECO:0000313" key="2">
    <source>
        <dbReference type="EMBL" id="OLO09942.1"/>
    </source>
</evidence>
<dbReference type="InterPro" id="IPR029058">
    <property type="entry name" value="AB_hydrolase_fold"/>
</dbReference>
<dbReference type="SUPFAM" id="SSF53474">
    <property type="entry name" value="alpha/beta-Hydrolases"/>
    <property type="match status" value="1"/>
</dbReference>
<evidence type="ECO:0000259" key="1">
    <source>
        <dbReference type="Pfam" id="PF00561"/>
    </source>
</evidence>
<protein>
    <submittedName>
        <fullName evidence="2">Alpha/beta hydrolase</fullName>
    </submittedName>
</protein>
<keyword evidence="2" id="KW-0378">Hydrolase</keyword>
<sequence length="284" mass="32107">MIEFEPITGRYATLEIQGRRSRVYIEESGHGIPVLCLHTAGADSRQYRHFQTDLDVLDRFRVIAFDLPWHGKSLPPEQWWTREYLLTHDLYVETVIQVIRALRLEQPIVVGCSMAGSLVLELARLHGDELGGVVGFSCAAKVNGRFQDWPLMPDVNSNQSVPSWTAALMAPQSPQPARKEVWWIYSQGGAGVYRGDTYFYSHGLDLRGREEEIDTDCCPVYLYTGEYDFACLAEDTEATLAKIPGAKGGRMGDIGHFPISENYPLCKTWLWPALWALADLRPDR</sequence>
<reference evidence="2 3" key="1">
    <citation type="submission" date="2016-12" db="EMBL/GenBank/DDBJ databases">
        <title>Draft genome sequences of strains Salinicola socius SMB35, Salinicola sp. MH3R3-1 and Chromohalobacter sp. SMB17 from the Verkhnekamsk potash mining region of Russia.</title>
        <authorList>
            <person name="Mavrodi D.V."/>
            <person name="Olsson B.E."/>
            <person name="Korsakova E.S."/>
            <person name="Pyankova A."/>
            <person name="Mavrodi O.V."/>
            <person name="Plotnikova E.G."/>
        </authorList>
    </citation>
    <scope>NUCLEOTIDE SEQUENCE [LARGE SCALE GENOMIC DNA]</scope>
    <source>
        <strain evidence="2 3">SMB17</strain>
    </source>
</reference>
<accession>A0A1Q8T8E2</accession>
<organism evidence="2 3">
    <name type="scientific">Chromohalobacter japonicus</name>
    <dbReference type="NCBI Taxonomy" id="223900"/>
    <lineage>
        <taxon>Bacteria</taxon>
        <taxon>Pseudomonadati</taxon>
        <taxon>Pseudomonadota</taxon>
        <taxon>Gammaproteobacteria</taxon>
        <taxon>Oceanospirillales</taxon>
        <taxon>Halomonadaceae</taxon>
        <taxon>Chromohalobacter</taxon>
    </lineage>
</organism>
<dbReference type="Gene3D" id="3.40.50.1820">
    <property type="entry name" value="alpha/beta hydrolase"/>
    <property type="match status" value="1"/>
</dbReference>
<dbReference type="AlphaFoldDB" id="A0A1Q8T8E2"/>
<evidence type="ECO:0000313" key="3">
    <source>
        <dbReference type="Proteomes" id="UP000186806"/>
    </source>
</evidence>
<keyword evidence="3" id="KW-1185">Reference proteome</keyword>
<gene>
    <name evidence="2" type="ORF">BTW10_17305</name>
</gene>
<dbReference type="InterPro" id="IPR050228">
    <property type="entry name" value="Carboxylesterase_BioH"/>
</dbReference>
<dbReference type="InterPro" id="IPR000073">
    <property type="entry name" value="AB_hydrolase_1"/>
</dbReference>
<dbReference type="EMBL" id="MSDQ01000048">
    <property type="protein sequence ID" value="OLO09942.1"/>
    <property type="molecule type" value="Genomic_DNA"/>
</dbReference>